<reference evidence="2" key="1">
    <citation type="submission" date="2021-05" db="EMBL/GenBank/DDBJ databases">
        <authorList>
            <person name="Alioto T."/>
            <person name="Alioto T."/>
            <person name="Gomez Garrido J."/>
        </authorList>
    </citation>
    <scope>NUCLEOTIDE SEQUENCE</scope>
</reference>
<dbReference type="AlphaFoldDB" id="A0A8D8F006"/>
<feature type="region of interest" description="Disordered" evidence="1">
    <location>
        <begin position="1"/>
        <end position="31"/>
    </location>
</feature>
<feature type="compositionally biased region" description="Low complexity" evidence="1">
    <location>
        <begin position="261"/>
        <end position="270"/>
    </location>
</feature>
<feature type="region of interest" description="Disordered" evidence="1">
    <location>
        <begin position="52"/>
        <end position="351"/>
    </location>
</feature>
<organism evidence="2">
    <name type="scientific">Culex pipiens</name>
    <name type="common">House mosquito</name>
    <dbReference type="NCBI Taxonomy" id="7175"/>
    <lineage>
        <taxon>Eukaryota</taxon>
        <taxon>Metazoa</taxon>
        <taxon>Ecdysozoa</taxon>
        <taxon>Arthropoda</taxon>
        <taxon>Hexapoda</taxon>
        <taxon>Insecta</taxon>
        <taxon>Pterygota</taxon>
        <taxon>Neoptera</taxon>
        <taxon>Endopterygota</taxon>
        <taxon>Diptera</taxon>
        <taxon>Nematocera</taxon>
        <taxon>Culicoidea</taxon>
        <taxon>Culicidae</taxon>
        <taxon>Culicinae</taxon>
        <taxon>Culicini</taxon>
        <taxon>Culex</taxon>
        <taxon>Culex</taxon>
    </lineage>
</organism>
<evidence type="ECO:0000256" key="1">
    <source>
        <dbReference type="SAM" id="MobiDB-lite"/>
    </source>
</evidence>
<sequence>MRREDIRAGRDGERAERSDRPGAGVHPGSAHVQQLAAAGTNGRYQATVQRHQLHPAGAHRVLRVDQRRSPDETERADDAREGTHAKHCRAEPGVQRNARKRRQPVGSDGERVQRQDLQVRNGRNEPQVQNLPTRRATQQRQRVRPRADITLGRGGEQPQKPSLQTQQRKQRAHCQTCRPPRRVLHPQGRVPQTPELPSRPSRRKPRKGKAQNPHPGGGTLPLNAPTQGCRRLPPVRTRPSPRPAYVRLQGAQPHRSDQQRAARGGRNARGSHPGAANAAQRRRRTHQASGGGAAGEAGPDSAHAAQREHQSGRWRRLRTQLGAGAGRAHQRQLLEAGLRDSSTESAVPRGQ</sequence>
<dbReference type="EMBL" id="HBUE01020952">
    <property type="protein sequence ID" value="CAG6452550.1"/>
    <property type="molecule type" value="Transcribed_RNA"/>
</dbReference>
<name>A0A8D8F006_CULPI</name>
<feature type="compositionally biased region" description="Basic and acidic residues" evidence="1">
    <location>
        <begin position="62"/>
        <end position="90"/>
    </location>
</feature>
<feature type="compositionally biased region" description="Basic and acidic residues" evidence="1">
    <location>
        <begin position="1"/>
        <end position="20"/>
    </location>
</feature>
<protein>
    <submittedName>
        <fullName evidence="2">(northern house mosquito) hypothetical protein</fullName>
    </submittedName>
</protein>
<feature type="compositionally biased region" description="Basic residues" evidence="1">
    <location>
        <begin position="200"/>
        <end position="209"/>
    </location>
</feature>
<proteinExistence type="predicted"/>
<accession>A0A8D8F006</accession>
<evidence type="ECO:0000313" key="2">
    <source>
        <dbReference type="EMBL" id="CAG6452550.1"/>
    </source>
</evidence>